<reference evidence="6" key="1">
    <citation type="journal article" date="2019" name="Int. J. Syst. Evol. Microbiol.">
        <title>The Global Catalogue of Microorganisms (GCM) 10K type strain sequencing project: providing services to taxonomists for standard genome sequencing and annotation.</title>
        <authorList>
            <consortium name="The Broad Institute Genomics Platform"/>
            <consortium name="The Broad Institute Genome Sequencing Center for Infectious Disease"/>
            <person name="Wu L."/>
            <person name="Ma J."/>
        </authorList>
    </citation>
    <scope>NUCLEOTIDE SEQUENCE [LARGE SCALE GENOMIC DNA]</scope>
    <source>
        <strain evidence="6">JCM 31921</strain>
    </source>
</reference>
<feature type="domain" description="Acetyl-coenzyme A synthetase N-terminal" evidence="4">
    <location>
        <begin position="3"/>
        <end position="57"/>
    </location>
</feature>
<dbReference type="EMBL" id="BAABEZ010000024">
    <property type="protein sequence ID" value="GAA4458312.1"/>
    <property type="molecule type" value="Genomic_DNA"/>
</dbReference>
<dbReference type="InterPro" id="IPR032387">
    <property type="entry name" value="ACAS_N"/>
</dbReference>
<proteinExistence type="inferred from homology"/>
<name>A0ABP8N2X7_9BACT</name>
<comment type="similarity">
    <text evidence="1">Belongs to the ATP-dependent AMP-binding enzyme family.</text>
</comment>
<evidence type="ECO:0000259" key="4">
    <source>
        <dbReference type="Pfam" id="PF16177"/>
    </source>
</evidence>
<dbReference type="Gene3D" id="3.30.300.30">
    <property type="match status" value="1"/>
</dbReference>
<evidence type="ECO:0000259" key="2">
    <source>
        <dbReference type="Pfam" id="PF00501"/>
    </source>
</evidence>
<keyword evidence="6" id="KW-1185">Reference proteome</keyword>
<dbReference type="InterPro" id="IPR045851">
    <property type="entry name" value="AMP-bd_C_sf"/>
</dbReference>
<dbReference type="PANTHER" id="PTHR43347:SF3">
    <property type="entry name" value="ACYL-COA SYNTHETASE SHORT-CHAIN FAMILY MEMBER 3, MITOCHONDRIAL"/>
    <property type="match status" value="1"/>
</dbReference>
<evidence type="ECO:0000259" key="3">
    <source>
        <dbReference type="Pfam" id="PF13193"/>
    </source>
</evidence>
<protein>
    <submittedName>
        <fullName evidence="5">Propionyl-CoA synthetase</fullName>
    </submittedName>
</protein>
<evidence type="ECO:0000313" key="5">
    <source>
        <dbReference type="EMBL" id="GAA4458312.1"/>
    </source>
</evidence>
<organism evidence="5 6">
    <name type="scientific">Rurimicrobium arvi</name>
    <dbReference type="NCBI Taxonomy" id="2049916"/>
    <lineage>
        <taxon>Bacteria</taxon>
        <taxon>Pseudomonadati</taxon>
        <taxon>Bacteroidota</taxon>
        <taxon>Chitinophagia</taxon>
        <taxon>Chitinophagales</taxon>
        <taxon>Chitinophagaceae</taxon>
        <taxon>Rurimicrobium</taxon>
    </lineage>
</organism>
<dbReference type="InterPro" id="IPR020845">
    <property type="entry name" value="AMP-binding_CS"/>
</dbReference>
<feature type="domain" description="AMP-dependent synthetase/ligase" evidence="2">
    <location>
        <begin position="62"/>
        <end position="445"/>
    </location>
</feature>
<dbReference type="SUPFAM" id="SSF56801">
    <property type="entry name" value="Acetyl-CoA synthetase-like"/>
    <property type="match status" value="1"/>
</dbReference>
<dbReference type="RefSeq" id="WP_344828113.1">
    <property type="nucleotide sequence ID" value="NZ_BAABEZ010000024.1"/>
</dbReference>
<dbReference type="InterPro" id="IPR042099">
    <property type="entry name" value="ANL_N_sf"/>
</dbReference>
<dbReference type="Pfam" id="PF13193">
    <property type="entry name" value="AMP-binding_C"/>
    <property type="match status" value="1"/>
</dbReference>
<dbReference type="InterPro" id="IPR000873">
    <property type="entry name" value="AMP-dep_synth/lig_dom"/>
</dbReference>
<dbReference type="Proteomes" id="UP001501410">
    <property type="component" value="Unassembled WGS sequence"/>
</dbReference>
<feature type="domain" description="AMP-binding enzyme C-terminal" evidence="3">
    <location>
        <begin position="508"/>
        <end position="587"/>
    </location>
</feature>
<sequence length="634" mass="70545">MNYESMYRQSIDQKEAFWAEQAALLPWYRQPQQIISNTLNGFYEWFADGITNMCYLCVDRHVAEGRGEQTAIAYDAPAFGTSEQITYRELQNTVAAFAKGLLNLGVRKGDTVIIYMPMIPQALVAMLACARIGAIHSVVFGGFAPHELAVRIDDAKPRVIISASYGVEFGKKIPYKTLVDEAIAEARHKPDYQVYYRREEGFDNLGGPGELDYEALLSCGTTDCVPVASTHPLYILYTSGTTGRPKGIVRDTGGYATALRFSMEYIYNVQQGDVFWAASDIGWVVGHSYIVYAPLLHGCTTVLYEGKPVRTPDAGAFWRVIEQYRVNVLFTAPTSIRAIKKEDHNGSFLREHNIGSLHSLFLAGERCDPDTFGWIQQLLQKPVIDHWWQTESGWPMLSLMTRIDERPGLPGSAGFPVCGYDIRILDEQGAEVEAKQEGNIAIRLPLPPGCLPGLWNNEIRFRKSYLERYPGYYLSGDGGYKNEEGYVFVMGRIDDVINVSGHRLSTGEMEEIVSAHPAVAECAVVGIACALRGQRPLALIVLKDGIAQTEADLQDQLVHTVRETIGPIAVFKTAVVVKRLPKTRSGKILRKTISEIADGKAYTIPSTIDDPEILNEIKEKLLQRRVGIAFDEAI</sequence>
<dbReference type="InterPro" id="IPR025110">
    <property type="entry name" value="AMP-bd_C"/>
</dbReference>
<evidence type="ECO:0000256" key="1">
    <source>
        <dbReference type="ARBA" id="ARBA00006432"/>
    </source>
</evidence>
<dbReference type="Pfam" id="PF16177">
    <property type="entry name" value="ACAS_N"/>
    <property type="match status" value="1"/>
</dbReference>
<accession>A0ABP8N2X7</accession>
<gene>
    <name evidence="5" type="ORF">GCM10023092_26460</name>
</gene>
<dbReference type="Gene3D" id="3.40.50.12780">
    <property type="entry name" value="N-terminal domain of ligase-like"/>
    <property type="match status" value="1"/>
</dbReference>
<dbReference type="PROSITE" id="PS00455">
    <property type="entry name" value="AMP_BINDING"/>
    <property type="match status" value="1"/>
</dbReference>
<comment type="caution">
    <text evidence="5">The sequence shown here is derived from an EMBL/GenBank/DDBJ whole genome shotgun (WGS) entry which is preliminary data.</text>
</comment>
<dbReference type="Pfam" id="PF00501">
    <property type="entry name" value="AMP-binding"/>
    <property type="match status" value="1"/>
</dbReference>
<dbReference type="PANTHER" id="PTHR43347">
    <property type="entry name" value="ACYL-COA SYNTHETASE"/>
    <property type="match status" value="1"/>
</dbReference>
<evidence type="ECO:0000313" key="6">
    <source>
        <dbReference type="Proteomes" id="UP001501410"/>
    </source>
</evidence>